<name>A0A644SY78_9ZZZZ</name>
<dbReference type="AlphaFoldDB" id="A0A644SY78"/>
<reference evidence="1" key="1">
    <citation type="submission" date="2019-08" db="EMBL/GenBank/DDBJ databases">
        <authorList>
            <person name="Kucharzyk K."/>
            <person name="Murdoch R.W."/>
            <person name="Higgins S."/>
            <person name="Loffler F."/>
        </authorList>
    </citation>
    <scope>NUCLEOTIDE SEQUENCE</scope>
</reference>
<protein>
    <submittedName>
        <fullName evidence="1">Uncharacterized protein</fullName>
    </submittedName>
</protein>
<organism evidence="1">
    <name type="scientific">bioreactor metagenome</name>
    <dbReference type="NCBI Taxonomy" id="1076179"/>
    <lineage>
        <taxon>unclassified sequences</taxon>
        <taxon>metagenomes</taxon>
        <taxon>ecological metagenomes</taxon>
    </lineage>
</organism>
<comment type="caution">
    <text evidence="1">The sequence shown here is derived from an EMBL/GenBank/DDBJ whole genome shotgun (WGS) entry which is preliminary data.</text>
</comment>
<gene>
    <name evidence="1" type="ORF">SDC9_05153</name>
</gene>
<dbReference type="EMBL" id="VSSQ01000010">
    <property type="protein sequence ID" value="MPL59599.1"/>
    <property type="molecule type" value="Genomic_DNA"/>
</dbReference>
<proteinExistence type="predicted"/>
<evidence type="ECO:0000313" key="1">
    <source>
        <dbReference type="EMBL" id="MPL59599.1"/>
    </source>
</evidence>
<accession>A0A644SY78</accession>
<sequence length="74" mass="8053">MAVQASAGKIYVGIKLPNVNYKSIESIIANQGGTVAGYINEAVYEWLKARGLEAEVSIDGRTGKWVRLDGREKV</sequence>